<name>A0AAW1H9K1_SAPOF</name>
<dbReference type="GO" id="GO:0008017">
    <property type="term" value="F:microtubule binding"/>
    <property type="evidence" value="ECO:0007669"/>
    <property type="project" value="TreeGrafter"/>
</dbReference>
<feature type="domain" description="TPX2 central" evidence="2">
    <location>
        <begin position="203"/>
        <end position="334"/>
    </location>
</feature>
<feature type="region of interest" description="Disordered" evidence="1">
    <location>
        <begin position="179"/>
        <end position="283"/>
    </location>
</feature>
<dbReference type="PANTHER" id="PTHR14326:SF15">
    <property type="entry name" value="OS06G0130200 PROTEIN"/>
    <property type="match status" value="1"/>
</dbReference>
<feature type="compositionally biased region" description="Basic and acidic residues" evidence="1">
    <location>
        <begin position="228"/>
        <end position="254"/>
    </location>
</feature>
<evidence type="ECO:0000259" key="2">
    <source>
        <dbReference type="Pfam" id="PF12214"/>
    </source>
</evidence>
<dbReference type="Pfam" id="PF12214">
    <property type="entry name" value="TPX2_importin"/>
    <property type="match status" value="1"/>
</dbReference>
<dbReference type="GO" id="GO:0030295">
    <property type="term" value="F:protein kinase activator activity"/>
    <property type="evidence" value="ECO:0007669"/>
    <property type="project" value="TreeGrafter"/>
</dbReference>
<feature type="compositionally biased region" description="Basic and acidic residues" evidence="1">
    <location>
        <begin position="323"/>
        <end position="343"/>
    </location>
</feature>
<dbReference type="GO" id="GO:0005819">
    <property type="term" value="C:spindle"/>
    <property type="evidence" value="ECO:0007669"/>
    <property type="project" value="InterPro"/>
</dbReference>
<dbReference type="GO" id="GO:0060236">
    <property type="term" value="P:regulation of mitotic spindle organization"/>
    <property type="evidence" value="ECO:0007669"/>
    <property type="project" value="InterPro"/>
</dbReference>
<feature type="compositionally biased region" description="Basic and acidic residues" evidence="1">
    <location>
        <begin position="92"/>
        <end position="104"/>
    </location>
</feature>
<proteinExistence type="predicted"/>
<evidence type="ECO:0000256" key="1">
    <source>
        <dbReference type="SAM" id="MobiDB-lite"/>
    </source>
</evidence>
<sequence>MEDQMEDVCEKVCVFEESFDIDFDYEFDVAMYFDFLRPETVDEIQESELWFHSSGGHPPSPLLLKLGLVTEETGGSDAYYISDDGGESDILSRDQGKKGTELKSKSTNQSALSKTSRLLQPTASLLAKQNQLVSVRGTKPPGRIPKLGSPILSPGVIAATKRQKLEHGYLRKVAHLKHQTNFSHKPPKKVVSSNVSSGHAKPKVTVPKGPSLGTADRAQRHKSNNAPELRRDSKQDSCSVKERPSTTKTSERKLTRTQSLASASQGAGVHNTKGTTPNGRLLDTKRSKSFNAAMHQEADKMKAHPLVKKKLSSKGDIGALQNSKRETTAQKDFKRTNSKKDLETPPTELFSQLSLNSENQMRSAVEVDQSLQKKGLKKNTQGSMKENKNATTVIGKSTRCCLKQNQIGRGRMTVIGNQPINARTLAIH</sequence>
<organism evidence="3 4">
    <name type="scientific">Saponaria officinalis</name>
    <name type="common">Common soapwort</name>
    <name type="synonym">Lychnis saponaria</name>
    <dbReference type="NCBI Taxonomy" id="3572"/>
    <lineage>
        <taxon>Eukaryota</taxon>
        <taxon>Viridiplantae</taxon>
        <taxon>Streptophyta</taxon>
        <taxon>Embryophyta</taxon>
        <taxon>Tracheophyta</taxon>
        <taxon>Spermatophyta</taxon>
        <taxon>Magnoliopsida</taxon>
        <taxon>eudicotyledons</taxon>
        <taxon>Gunneridae</taxon>
        <taxon>Pentapetalae</taxon>
        <taxon>Caryophyllales</taxon>
        <taxon>Caryophyllaceae</taxon>
        <taxon>Caryophylleae</taxon>
        <taxon>Saponaria</taxon>
    </lineage>
</organism>
<comment type="caution">
    <text evidence="3">The sequence shown here is derived from an EMBL/GenBank/DDBJ whole genome shotgun (WGS) entry which is preliminary data.</text>
</comment>
<dbReference type="GO" id="GO:0090307">
    <property type="term" value="P:mitotic spindle assembly"/>
    <property type="evidence" value="ECO:0007669"/>
    <property type="project" value="TreeGrafter"/>
</dbReference>
<dbReference type="InterPro" id="IPR027330">
    <property type="entry name" value="TPX2_central_dom"/>
</dbReference>
<dbReference type="PANTHER" id="PTHR14326">
    <property type="entry name" value="TARGETING PROTEIN FOR XKLP2"/>
    <property type="match status" value="1"/>
</dbReference>
<dbReference type="Proteomes" id="UP001443914">
    <property type="component" value="Unassembled WGS sequence"/>
</dbReference>
<gene>
    <name evidence="3" type="ORF">RND81_12G120000</name>
</gene>
<evidence type="ECO:0000313" key="4">
    <source>
        <dbReference type="Proteomes" id="UP001443914"/>
    </source>
</evidence>
<dbReference type="GO" id="GO:0005880">
    <property type="term" value="C:nuclear microtubule"/>
    <property type="evidence" value="ECO:0007669"/>
    <property type="project" value="TreeGrafter"/>
</dbReference>
<accession>A0AAW1H9K1</accession>
<dbReference type="EMBL" id="JBDFQZ010000012">
    <property type="protein sequence ID" value="KAK9672726.1"/>
    <property type="molecule type" value="Genomic_DNA"/>
</dbReference>
<evidence type="ECO:0000313" key="3">
    <source>
        <dbReference type="EMBL" id="KAK9672726.1"/>
    </source>
</evidence>
<reference evidence="3" key="1">
    <citation type="submission" date="2024-03" db="EMBL/GenBank/DDBJ databases">
        <title>WGS assembly of Saponaria officinalis var. Norfolk2.</title>
        <authorList>
            <person name="Jenkins J."/>
            <person name="Shu S."/>
            <person name="Grimwood J."/>
            <person name="Barry K."/>
            <person name="Goodstein D."/>
            <person name="Schmutz J."/>
            <person name="Leebens-Mack J."/>
            <person name="Osbourn A."/>
        </authorList>
    </citation>
    <scope>NUCLEOTIDE SEQUENCE [LARGE SCALE GENOMIC DNA]</scope>
    <source>
        <strain evidence="3">JIC</strain>
    </source>
</reference>
<dbReference type="AlphaFoldDB" id="A0AAW1H9K1"/>
<feature type="region of interest" description="Disordered" evidence="1">
    <location>
        <begin position="92"/>
        <end position="115"/>
    </location>
</feature>
<feature type="region of interest" description="Disordered" evidence="1">
    <location>
        <begin position="311"/>
        <end position="346"/>
    </location>
</feature>
<keyword evidence="4" id="KW-1185">Reference proteome</keyword>
<feature type="compositionally biased region" description="Polar residues" evidence="1">
    <location>
        <begin position="256"/>
        <end position="265"/>
    </location>
</feature>
<feature type="compositionally biased region" description="Polar residues" evidence="1">
    <location>
        <begin position="105"/>
        <end position="115"/>
    </location>
</feature>
<dbReference type="InterPro" id="IPR009675">
    <property type="entry name" value="TPX2_fam"/>
</dbReference>
<protein>
    <recommendedName>
        <fullName evidence="2">TPX2 central domain-containing protein</fullName>
    </recommendedName>
</protein>